<dbReference type="Proteomes" id="UP000799302">
    <property type="component" value="Unassembled WGS sequence"/>
</dbReference>
<feature type="compositionally biased region" description="Low complexity" evidence="13">
    <location>
        <begin position="30"/>
        <end position="40"/>
    </location>
</feature>
<dbReference type="Gene3D" id="1.10.418.30">
    <property type="entry name" value="Ncd80 complex, Ncd80 subunit"/>
    <property type="match status" value="1"/>
</dbReference>
<keyword evidence="4 11" id="KW-0132">Cell division</keyword>
<protein>
    <recommendedName>
        <fullName evidence="11">Kinetochore protein NDC80</fullName>
    </recommendedName>
</protein>
<dbReference type="Gene3D" id="1.10.287.1490">
    <property type="match status" value="1"/>
</dbReference>
<dbReference type="OrthoDB" id="7459479at2759"/>
<evidence type="ECO:0000256" key="8">
    <source>
        <dbReference type="ARBA" id="ARBA00023242"/>
    </source>
</evidence>
<evidence type="ECO:0000256" key="3">
    <source>
        <dbReference type="ARBA" id="ARBA00022454"/>
    </source>
</evidence>
<dbReference type="PANTHER" id="PTHR10643">
    <property type="entry name" value="KINETOCHORE PROTEIN NDC80"/>
    <property type="match status" value="1"/>
</dbReference>
<feature type="compositionally biased region" description="Acidic residues" evidence="13">
    <location>
        <begin position="748"/>
        <end position="758"/>
    </location>
</feature>
<comment type="function">
    <text evidence="1 11">Acts as a component of the essential kinetochore-associated NDC80 complex, which is required for chromosome segregation and spindle checkpoint activity.</text>
</comment>
<comment type="similarity">
    <text evidence="2 11">Belongs to the NDC80/HEC1 family.</text>
</comment>
<keyword evidence="9 11" id="KW-0131">Cell cycle</keyword>
<dbReference type="GO" id="GO:0051301">
    <property type="term" value="P:cell division"/>
    <property type="evidence" value="ECO:0007669"/>
    <property type="project" value="UniProtKB-UniRule"/>
</dbReference>
<dbReference type="AlphaFoldDB" id="A0A6A6ULG2"/>
<evidence type="ECO:0000313" key="16">
    <source>
        <dbReference type="Proteomes" id="UP000799302"/>
    </source>
</evidence>
<reference evidence="15" key="1">
    <citation type="journal article" date="2020" name="Stud. Mycol.">
        <title>101 Dothideomycetes genomes: a test case for predicting lifestyles and emergence of pathogens.</title>
        <authorList>
            <person name="Haridas S."/>
            <person name="Albert R."/>
            <person name="Binder M."/>
            <person name="Bloem J."/>
            <person name="Labutti K."/>
            <person name="Salamov A."/>
            <person name="Andreopoulos B."/>
            <person name="Baker S."/>
            <person name="Barry K."/>
            <person name="Bills G."/>
            <person name="Bluhm B."/>
            <person name="Cannon C."/>
            <person name="Castanera R."/>
            <person name="Culley D."/>
            <person name="Daum C."/>
            <person name="Ezra D."/>
            <person name="Gonzalez J."/>
            <person name="Henrissat B."/>
            <person name="Kuo A."/>
            <person name="Liang C."/>
            <person name="Lipzen A."/>
            <person name="Lutzoni F."/>
            <person name="Magnuson J."/>
            <person name="Mondo S."/>
            <person name="Nolan M."/>
            <person name="Ohm R."/>
            <person name="Pangilinan J."/>
            <person name="Park H.-J."/>
            <person name="Ramirez L."/>
            <person name="Alfaro M."/>
            <person name="Sun H."/>
            <person name="Tritt A."/>
            <person name="Yoshinaga Y."/>
            <person name="Zwiers L.-H."/>
            <person name="Turgeon B."/>
            <person name="Goodwin S."/>
            <person name="Spatafora J."/>
            <person name="Crous P."/>
            <person name="Grigoriev I."/>
        </authorList>
    </citation>
    <scope>NUCLEOTIDE SEQUENCE</scope>
    <source>
        <strain evidence="15">CBS 115976</strain>
    </source>
</reference>
<evidence type="ECO:0000256" key="4">
    <source>
        <dbReference type="ARBA" id="ARBA00022618"/>
    </source>
</evidence>
<keyword evidence="16" id="KW-1185">Reference proteome</keyword>
<feature type="compositionally biased region" description="Basic and acidic residues" evidence="13">
    <location>
        <begin position="722"/>
        <end position="741"/>
    </location>
</feature>
<evidence type="ECO:0000259" key="14">
    <source>
        <dbReference type="Pfam" id="PF03801"/>
    </source>
</evidence>
<gene>
    <name evidence="15" type="ORF">BT63DRAFT_132348</name>
</gene>
<evidence type="ECO:0000256" key="6">
    <source>
        <dbReference type="ARBA" id="ARBA00022838"/>
    </source>
</evidence>
<keyword evidence="6 11" id="KW-0995">Kinetochore</keyword>
<evidence type="ECO:0000256" key="1">
    <source>
        <dbReference type="ARBA" id="ARBA00002772"/>
    </source>
</evidence>
<evidence type="ECO:0000256" key="7">
    <source>
        <dbReference type="ARBA" id="ARBA00023054"/>
    </source>
</evidence>
<feature type="coiled-coil region" evidence="12">
    <location>
        <begin position="601"/>
        <end position="664"/>
    </location>
</feature>
<evidence type="ECO:0000313" key="15">
    <source>
        <dbReference type="EMBL" id="KAF2672620.1"/>
    </source>
</evidence>
<dbReference type="Pfam" id="PF03801">
    <property type="entry name" value="Ndc80_HEC"/>
    <property type="match status" value="1"/>
</dbReference>
<keyword evidence="8 11" id="KW-0539">Nucleus</keyword>
<name>A0A6A6ULG2_9PEZI</name>
<feature type="region of interest" description="Disordered" evidence="13">
    <location>
        <begin position="722"/>
        <end position="758"/>
    </location>
</feature>
<dbReference type="GO" id="GO:0031262">
    <property type="term" value="C:Ndc80 complex"/>
    <property type="evidence" value="ECO:0007669"/>
    <property type="project" value="UniProtKB-UniRule"/>
</dbReference>
<organism evidence="15 16">
    <name type="scientific">Microthyrium microscopicum</name>
    <dbReference type="NCBI Taxonomy" id="703497"/>
    <lineage>
        <taxon>Eukaryota</taxon>
        <taxon>Fungi</taxon>
        <taxon>Dikarya</taxon>
        <taxon>Ascomycota</taxon>
        <taxon>Pezizomycotina</taxon>
        <taxon>Dothideomycetes</taxon>
        <taxon>Dothideomycetes incertae sedis</taxon>
        <taxon>Microthyriales</taxon>
        <taxon>Microthyriaceae</taxon>
        <taxon>Microthyrium</taxon>
    </lineage>
</organism>
<evidence type="ECO:0000256" key="5">
    <source>
        <dbReference type="ARBA" id="ARBA00022776"/>
    </source>
</evidence>
<evidence type="ECO:0000256" key="10">
    <source>
        <dbReference type="ARBA" id="ARBA00023328"/>
    </source>
</evidence>
<dbReference type="InterPro" id="IPR005550">
    <property type="entry name" value="Kinetochore_Ndc80"/>
</dbReference>
<comment type="subcellular location">
    <subcellularLocation>
        <location evidence="11">Chromosome</location>
        <location evidence="11">Centromere</location>
        <location evidence="11">Kinetochore</location>
    </subcellularLocation>
    <subcellularLocation>
        <location evidence="11">Nucleus</location>
    </subcellularLocation>
</comment>
<keyword evidence="5 11" id="KW-0498">Mitosis</keyword>
<evidence type="ECO:0000256" key="9">
    <source>
        <dbReference type="ARBA" id="ARBA00023306"/>
    </source>
</evidence>
<evidence type="ECO:0000256" key="12">
    <source>
        <dbReference type="SAM" id="Coils"/>
    </source>
</evidence>
<evidence type="ECO:0000256" key="2">
    <source>
        <dbReference type="ARBA" id="ARBA00007050"/>
    </source>
</evidence>
<dbReference type="EMBL" id="MU004231">
    <property type="protein sequence ID" value="KAF2672620.1"/>
    <property type="molecule type" value="Genomic_DNA"/>
</dbReference>
<dbReference type="InterPro" id="IPR038273">
    <property type="entry name" value="Ndc80_sf"/>
</dbReference>
<dbReference type="GO" id="GO:0005634">
    <property type="term" value="C:nucleus"/>
    <property type="evidence" value="ECO:0007669"/>
    <property type="project" value="UniProtKB-SubCell"/>
</dbReference>
<comment type="subunit">
    <text evidence="11">Component of the NDC80 complex.</text>
</comment>
<proteinExistence type="inferred from homology"/>
<keyword evidence="3 11" id="KW-0158">Chromosome</keyword>
<feature type="coiled-coil region" evidence="12">
    <location>
        <begin position="344"/>
        <end position="493"/>
    </location>
</feature>
<dbReference type="GO" id="GO:0051315">
    <property type="term" value="P:attachment of mitotic spindle microtubules to kinetochore"/>
    <property type="evidence" value="ECO:0007669"/>
    <property type="project" value="UniProtKB-UniRule"/>
</dbReference>
<evidence type="ECO:0000256" key="13">
    <source>
        <dbReference type="SAM" id="MobiDB-lite"/>
    </source>
</evidence>
<feature type="region of interest" description="Disordered" evidence="13">
    <location>
        <begin position="1"/>
        <end position="89"/>
    </location>
</feature>
<dbReference type="InterPro" id="IPR055260">
    <property type="entry name" value="Ndc80_CH"/>
</dbReference>
<sequence>MSVRRPRETLGGLNANTSAIPMPTSAMKRSTSTSNLHSSSMGAAPTHVRSHSGSRMSMAGPSRPPQPNFARASTAGFGDMAPPMSAQRPSNLMHSARKSLMPMATPARGMGMHTPGPDPLGRRSSVYSGRPSTMSGGMNGGMAQRESFFSTAPVAGVVAVDPRRRDASTRAQMVHELQEYLQRNNFELKTGMGLTGKSMTSPTQKEFATMFKWLYNQVDPSYHFQKNMDAEIPPLLKQLRYPFEKNISKSAIQAVGGQNWHTFLGMLHWLMQLAQMMEAYTTGNFDYACMEAGLDVKSDRIIYQFMTESYSAWLQVDDSAPDDEADKVVKMYVDRMDKDFREVNKDLVADVEMLEADKKGLEEQIADLEQEANYGQRLDELVEVINSDIAKYSTYIDKIESRRKRTEENIKNINDDLNKIEDELAKAEAEKSEYQQTLSSHGITMQDLDRMTTEMERLEQAKAAIVARSDELRMRLTDKELDASRKLDELEQLTTTYNSLAHKIGLIPSTAPNAKGQSFELSLTINPTPDFDLSQSQAPSTRLLKDSSNGYMPYQLLNLDLNGIVRPAITSLRKEISDRQDRALEEHLQNHTLVDGVNEALEYAQGEVNSLHARIRAAEEELDKTQETTTTKKMQSEAHIERIEKELAKLRQGLTETIQSMEQREIATNLEYEQLTIRATSLREELHTQIERILNDVIKFKINIQKKLEAYEEFVLEEVHQEDTRVKRGEDSFADEPKVEQQEATLGAEEDIDMSGME</sequence>
<dbReference type="PANTHER" id="PTHR10643:SF2">
    <property type="entry name" value="KINETOCHORE PROTEIN NDC80 HOMOLOG"/>
    <property type="match status" value="1"/>
</dbReference>
<keyword evidence="10 11" id="KW-0137">Centromere</keyword>
<evidence type="ECO:0000256" key="11">
    <source>
        <dbReference type="RuleBase" id="RU368072"/>
    </source>
</evidence>
<feature type="domain" description="Kinetochore protein Ndc80 CH" evidence="14">
    <location>
        <begin position="122"/>
        <end position="280"/>
    </location>
</feature>
<keyword evidence="7 12" id="KW-0175">Coiled coil</keyword>
<dbReference type="FunFam" id="1.10.418.30:FF:000001">
    <property type="entry name" value="Probable kinetochore protein ndc80"/>
    <property type="match status" value="1"/>
</dbReference>
<accession>A0A6A6ULG2</accession>